<sequence>MSSQSTLIKSEPKYITVAISYEKLAQEKRWLNENMTIFPISMEHARKYVELKSTTCSQKSLRWYINNLAHYHKNVLNINWKTDKVLAMMNEGINENDDDSMAYVAAEHCDVSSQKKKRSNKKILIESLSGKDRDENNENEEFVDKDVRRSQRLFQQSHHNDKDNRHTQRKRKNNGQTDNDYKTRFQTALEEIQSHYVDACIHHSEGCFQFDARRHLVLTENMMHHWASLVASGDDVDILSPPSFEETPEFSIDNA</sequence>
<dbReference type="EMBL" id="CAJVPL010001372">
    <property type="protein sequence ID" value="CAG8567770.1"/>
    <property type="molecule type" value="Genomic_DNA"/>
</dbReference>
<feature type="non-terminal residue" evidence="2">
    <location>
        <position position="255"/>
    </location>
</feature>
<protein>
    <submittedName>
        <fullName evidence="2">11544_t:CDS:1</fullName>
    </submittedName>
</protein>
<proteinExistence type="predicted"/>
<feature type="non-terminal residue" evidence="2">
    <location>
        <position position="1"/>
    </location>
</feature>
<dbReference type="Proteomes" id="UP000789831">
    <property type="component" value="Unassembled WGS sequence"/>
</dbReference>
<gene>
    <name evidence="2" type="ORF">AGERDE_LOCUS7482</name>
</gene>
<dbReference type="AlphaFoldDB" id="A0A9N9FZX0"/>
<reference evidence="2" key="1">
    <citation type="submission" date="2021-06" db="EMBL/GenBank/DDBJ databases">
        <authorList>
            <person name="Kallberg Y."/>
            <person name="Tangrot J."/>
            <person name="Rosling A."/>
        </authorList>
    </citation>
    <scope>NUCLEOTIDE SEQUENCE</scope>
    <source>
        <strain evidence="2">MT106</strain>
    </source>
</reference>
<feature type="region of interest" description="Disordered" evidence="1">
    <location>
        <begin position="129"/>
        <end position="181"/>
    </location>
</feature>
<organism evidence="2 3">
    <name type="scientific">Ambispora gerdemannii</name>
    <dbReference type="NCBI Taxonomy" id="144530"/>
    <lineage>
        <taxon>Eukaryota</taxon>
        <taxon>Fungi</taxon>
        <taxon>Fungi incertae sedis</taxon>
        <taxon>Mucoromycota</taxon>
        <taxon>Glomeromycotina</taxon>
        <taxon>Glomeromycetes</taxon>
        <taxon>Archaeosporales</taxon>
        <taxon>Ambisporaceae</taxon>
        <taxon>Ambispora</taxon>
    </lineage>
</organism>
<accession>A0A9N9FZX0</accession>
<evidence type="ECO:0000313" key="3">
    <source>
        <dbReference type="Proteomes" id="UP000789831"/>
    </source>
</evidence>
<feature type="compositionally biased region" description="Basic and acidic residues" evidence="1">
    <location>
        <begin position="129"/>
        <end position="149"/>
    </location>
</feature>
<dbReference type="OrthoDB" id="2448685at2759"/>
<keyword evidence="3" id="KW-1185">Reference proteome</keyword>
<name>A0A9N9FZX0_9GLOM</name>
<evidence type="ECO:0000313" key="2">
    <source>
        <dbReference type="EMBL" id="CAG8567770.1"/>
    </source>
</evidence>
<evidence type="ECO:0000256" key="1">
    <source>
        <dbReference type="SAM" id="MobiDB-lite"/>
    </source>
</evidence>
<comment type="caution">
    <text evidence="2">The sequence shown here is derived from an EMBL/GenBank/DDBJ whole genome shotgun (WGS) entry which is preliminary data.</text>
</comment>